<accession>A0A7M5X7F9</accession>
<feature type="transmembrane region" description="Helical" evidence="1">
    <location>
        <begin position="50"/>
        <end position="72"/>
    </location>
</feature>
<reference evidence="2" key="1">
    <citation type="submission" date="2021-01" db="UniProtKB">
        <authorList>
            <consortium name="EnsemblMetazoa"/>
        </authorList>
    </citation>
    <scope>IDENTIFICATION</scope>
</reference>
<sequence>MSNDNNNNNASGGIKNSLMCSGSIFARITVPLCLLMAVSVFLVGVLIGPLWLVCIGVAIAIATMVCTMYLYAMARKAYNEQHGSQSILETSSLDSASNADDDYYGNLSIAMRRYVFNLKLPSYAETVRRTDSGRIIECQMPPDYTEIYPPAYV</sequence>
<keyword evidence="3" id="KW-1185">Reference proteome</keyword>
<evidence type="ECO:0000313" key="2">
    <source>
        <dbReference type="EnsemblMetazoa" id="CLYHEMP018056.1"/>
    </source>
</evidence>
<name>A0A7M5X7F9_9CNID</name>
<protein>
    <submittedName>
        <fullName evidence="2">Uncharacterized protein</fullName>
    </submittedName>
</protein>
<dbReference type="AlphaFoldDB" id="A0A7M5X7F9"/>
<organism evidence="2 3">
    <name type="scientific">Clytia hemisphaerica</name>
    <dbReference type="NCBI Taxonomy" id="252671"/>
    <lineage>
        <taxon>Eukaryota</taxon>
        <taxon>Metazoa</taxon>
        <taxon>Cnidaria</taxon>
        <taxon>Hydrozoa</taxon>
        <taxon>Hydroidolina</taxon>
        <taxon>Leptothecata</taxon>
        <taxon>Obeliida</taxon>
        <taxon>Clytiidae</taxon>
        <taxon>Clytia</taxon>
    </lineage>
</organism>
<feature type="transmembrane region" description="Helical" evidence="1">
    <location>
        <begin position="24"/>
        <end position="44"/>
    </location>
</feature>
<keyword evidence="1" id="KW-0812">Transmembrane</keyword>
<evidence type="ECO:0000256" key="1">
    <source>
        <dbReference type="SAM" id="Phobius"/>
    </source>
</evidence>
<dbReference type="Proteomes" id="UP000594262">
    <property type="component" value="Unplaced"/>
</dbReference>
<keyword evidence="1" id="KW-0472">Membrane</keyword>
<evidence type="ECO:0000313" key="3">
    <source>
        <dbReference type="Proteomes" id="UP000594262"/>
    </source>
</evidence>
<proteinExistence type="predicted"/>
<keyword evidence="1" id="KW-1133">Transmembrane helix</keyword>
<dbReference type="EnsemblMetazoa" id="CLYHEMT018056.1">
    <property type="protein sequence ID" value="CLYHEMP018056.1"/>
    <property type="gene ID" value="CLYHEMG018056"/>
</dbReference>